<reference evidence="2 3" key="1">
    <citation type="journal article" date="2021" name="Environ. Microbiol.">
        <title>Gene family expansions and transcriptome signatures uncover fungal adaptations to wood decay.</title>
        <authorList>
            <person name="Hage H."/>
            <person name="Miyauchi S."/>
            <person name="Viragh M."/>
            <person name="Drula E."/>
            <person name="Min B."/>
            <person name="Chaduli D."/>
            <person name="Navarro D."/>
            <person name="Favel A."/>
            <person name="Norest M."/>
            <person name="Lesage-Meessen L."/>
            <person name="Balint B."/>
            <person name="Merenyi Z."/>
            <person name="de Eugenio L."/>
            <person name="Morin E."/>
            <person name="Martinez A.T."/>
            <person name="Baldrian P."/>
            <person name="Stursova M."/>
            <person name="Martinez M.J."/>
            <person name="Novotny C."/>
            <person name="Magnuson J.K."/>
            <person name="Spatafora J.W."/>
            <person name="Maurice S."/>
            <person name="Pangilinan J."/>
            <person name="Andreopoulos W."/>
            <person name="LaButti K."/>
            <person name="Hundley H."/>
            <person name="Na H."/>
            <person name="Kuo A."/>
            <person name="Barry K."/>
            <person name="Lipzen A."/>
            <person name="Henrissat B."/>
            <person name="Riley R."/>
            <person name="Ahrendt S."/>
            <person name="Nagy L.G."/>
            <person name="Grigoriev I.V."/>
            <person name="Martin F."/>
            <person name="Rosso M.N."/>
        </authorList>
    </citation>
    <scope>NUCLEOTIDE SEQUENCE [LARGE SCALE GENOMIC DNA]</scope>
    <source>
        <strain evidence="2 3">CIRM-BRFM 1785</strain>
    </source>
</reference>
<dbReference type="Proteomes" id="UP000814176">
    <property type="component" value="Unassembled WGS sequence"/>
</dbReference>
<keyword evidence="3" id="KW-1185">Reference proteome</keyword>
<evidence type="ECO:0000313" key="3">
    <source>
        <dbReference type="Proteomes" id="UP000814176"/>
    </source>
</evidence>
<sequence length="272" mass="30858">MYDGRPPIRLQMPACMICLSRTGKNHPAKKTILFSRSEPAKLGDIYAIQQSVHTPIKYALCGYLKSAGKWSVGTTLSSIHTSLAVRSAKRRRKASKPADSDANLVPPSSHYSARPQSLSGKDRPCIIATMPSVETEDVMGIFVMATYDDTPLQEMPAIYRHFSLAVYPNEEPSHVHTMPEWHGKGIQWVIAVRYTVPRESTSTGNISRWCNEWYQGTGNKQRVQRSHHRFETTTLSYLRRTAEEKMEQWQEMCRRDPELATRMADACEVISI</sequence>
<gene>
    <name evidence="2" type="ORF">C8Q71DRAFT_774464</name>
</gene>
<name>A0ABQ8K8V2_9APHY</name>
<protein>
    <submittedName>
        <fullName evidence="2">Uncharacterized protein</fullName>
    </submittedName>
</protein>
<feature type="region of interest" description="Disordered" evidence="1">
    <location>
        <begin position="87"/>
        <end position="123"/>
    </location>
</feature>
<dbReference type="GeneID" id="72005259"/>
<proteinExistence type="predicted"/>
<evidence type="ECO:0000256" key="1">
    <source>
        <dbReference type="SAM" id="MobiDB-lite"/>
    </source>
</evidence>
<accession>A0ABQ8K8V2</accession>
<dbReference type="RefSeq" id="XP_047775942.1">
    <property type="nucleotide sequence ID" value="XM_047924527.1"/>
</dbReference>
<evidence type="ECO:0000313" key="2">
    <source>
        <dbReference type="EMBL" id="KAH9833176.1"/>
    </source>
</evidence>
<organism evidence="2 3">
    <name type="scientific">Rhodofomes roseus</name>
    <dbReference type="NCBI Taxonomy" id="34475"/>
    <lineage>
        <taxon>Eukaryota</taxon>
        <taxon>Fungi</taxon>
        <taxon>Dikarya</taxon>
        <taxon>Basidiomycota</taxon>
        <taxon>Agaricomycotina</taxon>
        <taxon>Agaricomycetes</taxon>
        <taxon>Polyporales</taxon>
        <taxon>Rhodofomes</taxon>
    </lineage>
</organism>
<comment type="caution">
    <text evidence="2">The sequence shown here is derived from an EMBL/GenBank/DDBJ whole genome shotgun (WGS) entry which is preliminary data.</text>
</comment>
<feature type="compositionally biased region" description="Polar residues" evidence="1">
    <location>
        <begin position="109"/>
        <end position="119"/>
    </location>
</feature>
<dbReference type="EMBL" id="JADCUA010000019">
    <property type="protein sequence ID" value="KAH9833176.1"/>
    <property type="molecule type" value="Genomic_DNA"/>
</dbReference>